<protein>
    <submittedName>
        <fullName evidence="2">Uncharacterized protein</fullName>
    </submittedName>
</protein>
<dbReference type="WBParaSite" id="PgR012_g127_t01">
    <property type="protein sequence ID" value="PgR012_g127_t01"/>
    <property type="gene ID" value="PgR012_g127"/>
</dbReference>
<sequence length="163" mass="18927">ALKRAVGFKILEDPSRKACRLCPFSTDTACQLDIFRHNGHSFGVDGAKVGILEKTNEVRLTGLLERKNCRRLETQICFEILSDLSYKTLEGQFTDKKFRRFLITTNFTQSHRTWAVPMWFLHSSSSRCRLSSRLSRQLFPWSLASRRLTSRLFCTSHLQTTTY</sequence>
<proteinExistence type="predicted"/>
<dbReference type="AlphaFoldDB" id="A0A915AQ33"/>
<reference evidence="2" key="1">
    <citation type="submission" date="2022-11" db="UniProtKB">
        <authorList>
            <consortium name="WormBaseParasite"/>
        </authorList>
    </citation>
    <scope>IDENTIFICATION</scope>
</reference>
<dbReference type="Proteomes" id="UP000887569">
    <property type="component" value="Unplaced"/>
</dbReference>
<keyword evidence="1" id="KW-1185">Reference proteome</keyword>
<evidence type="ECO:0000313" key="1">
    <source>
        <dbReference type="Proteomes" id="UP000887569"/>
    </source>
</evidence>
<name>A0A915AQ33_PARUN</name>
<evidence type="ECO:0000313" key="2">
    <source>
        <dbReference type="WBParaSite" id="PgR012_g127_t01"/>
    </source>
</evidence>
<organism evidence="1 2">
    <name type="scientific">Parascaris univalens</name>
    <name type="common">Nematode worm</name>
    <dbReference type="NCBI Taxonomy" id="6257"/>
    <lineage>
        <taxon>Eukaryota</taxon>
        <taxon>Metazoa</taxon>
        <taxon>Ecdysozoa</taxon>
        <taxon>Nematoda</taxon>
        <taxon>Chromadorea</taxon>
        <taxon>Rhabditida</taxon>
        <taxon>Spirurina</taxon>
        <taxon>Ascaridomorpha</taxon>
        <taxon>Ascaridoidea</taxon>
        <taxon>Ascarididae</taxon>
        <taxon>Parascaris</taxon>
    </lineage>
</organism>
<accession>A0A915AQ33</accession>